<keyword evidence="6" id="KW-0999">Mitochondrion inner membrane</keyword>
<dbReference type="Pfam" id="PF05047">
    <property type="entry name" value="L51_S25_CI-B8"/>
    <property type="match status" value="1"/>
</dbReference>
<evidence type="ECO:0000256" key="2">
    <source>
        <dbReference type="ARBA" id="ARBA00004443"/>
    </source>
</evidence>
<accession>A0A423XJG0</accession>
<comment type="subcellular location">
    <subcellularLocation>
        <location evidence="2">Mitochondrion inner membrane</location>
        <topology evidence="2">Peripheral membrane protein</topology>
        <orientation evidence="2">Matrix side</orientation>
    </subcellularLocation>
</comment>
<evidence type="ECO:0000256" key="8">
    <source>
        <dbReference type="ARBA" id="ARBA00023128"/>
    </source>
</evidence>
<evidence type="ECO:0000256" key="7">
    <source>
        <dbReference type="ARBA" id="ARBA00022982"/>
    </source>
</evidence>
<dbReference type="SMART" id="SM00916">
    <property type="entry name" value="L51_S25_CI-B8"/>
    <property type="match status" value="1"/>
</dbReference>
<evidence type="ECO:0000256" key="5">
    <source>
        <dbReference type="ARBA" id="ARBA00022660"/>
    </source>
</evidence>
<dbReference type="InterPro" id="IPR036249">
    <property type="entry name" value="Thioredoxin-like_sf"/>
</dbReference>
<dbReference type="AlphaFoldDB" id="A0A423XJG0"/>
<evidence type="ECO:0000259" key="10">
    <source>
        <dbReference type="SMART" id="SM00916"/>
    </source>
</evidence>
<dbReference type="InParanoid" id="A0A423XJG0"/>
<evidence type="ECO:0000256" key="3">
    <source>
        <dbReference type="ARBA" id="ARBA00008939"/>
    </source>
</evidence>
<dbReference type="PIRSF" id="PIRSF005822">
    <property type="entry name" value="NDUA2"/>
    <property type="match status" value="1"/>
</dbReference>
<evidence type="ECO:0000313" key="11">
    <source>
        <dbReference type="EMBL" id="ROW16394.1"/>
    </source>
</evidence>
<dbReference type="OrthoDB" id="10250268at2759"/>
<feature type="domain" description="Ribosomal protein/NADH dehydrogenase" evidence="10">
    <location>
        <begin position="20"/>
        <end position="93"/>
    </location>
</feature>
<keyword evidence="7" id="KW-0249">Electron transport</keyword>
<protein>
    <recommendedName>
        <fullName evidence="10">Ribosomal protein/NADH dehydrogenase domain-containing protein</fullName>
    </recommendedName>
</protein>
<comment type="caution">
    <text evidence="11">The sequence shown here is derived from an EMBL/GenBank/DDBJ whole genome shotgun (WGS) entry which is preliminary data.</text>
</comment>
<evidence type="ECO:0000256" key="1">
    <source>
        <dbReference type="ARBA" id="ARBA00003195"/>
    </source>
</evidence>
<keyword evidence="9" id="KW-0472">Membrane</keyword>
<keyword evidence="12" id="KW-1185">Reference proteome</keyword>
<dbReference type="EMBL" id="LKEB01000005">
    <property type="protein sequence ID" value="ROW16394.1"/>
    <property type="molecule type" value="Genomic_DNA"/>
</dbReference>
<dbReference type="InterPro" id="IPR016464">
    <property type="entry name" value="NADH_Ub_cplx-1_asu_su-2"/>
</dbReference>
<reference evidence="11 12" key="1">
    <citation type="submission" date="2015-09" db="EMBL/GenBank/DDBJ databases">
        <title>Host preference determinants of Valsa canker pathogens revealed by comparative genomics.</title>
        <authorList>
            <person name="Yin Z."/>
            <person name="Huang L."/>
        </authorList>
    </citation>
    <scope>NUCLEOTIDE SEQUENCE [LARGE SCALE GENOMIC DNA]</scope>
    <source>
        <strain evidence="11 12">SXYLt</strain>
    </source>
</reference>
<proteinExistence type="inferred from homology"/>
<comment type="function">
    <text evidence="1">Accessory subunit of the mitochondrial membrane respiratory chain NADH dehydrogenase (Complex I), that is believed not to be involved in catalysis. Complex I functions in the transfer of electrons from NADH to the respiratory chain. The immediate electron acceptor for the enzyme is believed to be ubiquinone.</text>
</comment>
<dbReference type="PANTHER" id="PTHR12878">
    <property type="entry name" value="NADH-UBIQUINONE OXIDOREDUCTASE B8 SUBUNIT"/>
    <property type="match status" value="1"/>
</dbReference>
<sequence length="94" mass="10798">MATKYAFTKSLREVRFLFDQTSQQSAATRQFLTRAYPTMKKHNPSIPILLREAQGTQPKVYARYEFGLEKSKPLEGLSDKQIEETVTTLVKEGQ</sequence>
<organism evidence="11 12">
    <name type="scientific">Cytospora leucostoma</name>
    <dbReference type="NCBI Taxonomy" id="1230097"/>
    <lineage>
        <taxon>Eukaryota</taxon>
        <taxon>Fungi</taxon>
        <taxon>Dikarya</taxon>
        <taxon>Ascomycota</taxon>
        <taxon>Pezizomycotina</taxon>
        <taxon>Sordariomycetes</taxon>
        <taxon>Sordariomycetidae</taxon>
        <taxon>Diaporthales</taxon>
        <taxon>Cytosporaceae</taxon>
        <taxon>Cytospora</taxon>
    </lineage>
</organism>
<dbReference type="FunFam" id="3.40.30.10:FF:000219">
    <property type="entry name" value="NADH-ubiquinone oxidoreductase 10.5 kDa subunit"/>
    <property type="match status" value="1"/>
</dbReference>
<dbReference type="PANTHER" id="PTHR12878:SF0">
    <property type="entry name" value="NADH DEHYDROGENASE [UBIQUINONE] 1 ALPHA SUBCOMPLEX SUBUNIT 2"/>
    <property type="match status" value="1"/>
</dbReference>
<evidence type="ECO:0000256" key="9">
    <source>
        <dbReference type="ARBA" id="ARBA00023136"/>
    </source>
</evidence>
<evidence type="ECO:0000313" key="12">
    <source>
        <dbReference type="Proteomes" id="UP000285146"/>
    </source>
</evidence>
<keyword evidence="4" id="KW-0813">Transport</keyword>
<gene>
    <name evidence="11" type="ORF">VPNG_02883</name>
</gene>
<dbReference type="STRING" id="1230097.A0A423XJG0"/>
<comment type="similarity">
    <text evidence="3">Belongs to the complex I NDUFA2 subunit family.</text>
</comment>
<keyword evidence="5" id="KW-0679">Respiratory chain</keyword>
<name>A0A423XJG0_9PEZI</name>
<dbReference type="Gene3D" id="3.40.30.10">
    <property type="entry name" value="Glutaredoxin"/>
    <property type="match status" value="1"/>
</dbReference>
<dbReference type="InterPro" id="IPR007741">
    <property type="entry name" value="Ribosomal_mL43/mS25/NADH_DH"/>
</dbReference>
<evidence type="ECO:0000256" key="6">
    <source>
        <dbReference type="ARBA" id="ARBA00022792"/>
    </source>
</evidence>
<keyword evidence="8" id="KW-0496">Mitochondrion</keyword>
<dbReference type="Proteomes" id="UP000285146">
    <property type="component" value="Unassembled WGS sequence"/>
</dbReference>
<dbReference type="SUPFAM" id="SSF52833">
    <property type="entry name" value="Thioredoxin-like"/>
    <property type="match status" value="1"/>
</dbReference>
<dbReference type="GO" id="GO:0005743">
    <property type="term" value="C:mitochondrial inner membrane"/>
    <property type="evidence" value="ECO:0007669"/>
    <property type="project" value="UniProtKB-SubCell"/>
</dbReference>
<evidence type="ECO:0000256" key="4">
    <source>
        <dbReference type="ARBA" id="ARBA00022448"/>
    </source>
</evidence>